<name>A0AAP5BIT9_9BURK</name>
<evidence type="ECO:0000313" key="5">
    <source>
        <dbReference type="EMBL" id="MCX4150308.1"/>
    </source>
</evidence>
<dbReference type="PANTHER" id="PTHR30295">
    <property type="entry name" value="BACTERIOFERRITIN"/>
    <property type="match status" value="1"/>
</dbReference>
<evidence type="ECO:0000313" key="6">
    <source>
        <dbReference type="EMBL" id="MDQ6412123.1"/>
    </source>
</evidence>
<feature type="binding site" evidence="3">
    <location>
        <position position="163"/>
    </location>
    <ligand>
        <name>Fe cation</name>
        <dbReference type="ChEBI" id="CHEBI:24875"/>
    </ligand>
</feature>
<dbReference type="EMBL" id="JAPKHW010000039">
    <property type="protein sequence ID" value="MCX4150308.1"/>
    <property type="molecule type" value="Genomic_DNA"/>
</dbReference>
<dbReference type="InterPro" id="IPR012347">
    <property type="entry name" value="Ferritin-like"/>
</dbReference>
<evidence type="ECO:0000313" key="7">
    <source>
        <dbReference type="Proteomes" id="UP001209412"/>
    </source>
</evidence>
<sequence>MSQKPFLTDVQTLRKRARQHIDEGAVTAGYEADRETVLKLLNDSLATEIVCVLRYRRHHFMAKGPASKSVADEFLVHSNEEQGHADQIAERIVQLGGEPNFAPDGLVSRSHAEYVEGTSLVDMIKEDLVAERIAIDSYRDIIQYLGEKDPTTRRMMEGILAVEEEHADDMADLLGGLPAKS</sequence>
<evidence type="ECO:0000313" key="8">
    <source>
        <dbReference type="Proteomes" id="UP001242288"/>
    </source>
</evidence>
<feature type="binding site" evidence="3">
    <location>
        <position position="131"/>
    </location>
    <ligand>
        <name>Fe cation</name>
        <dbReference type="ChEBI" id="CHEBI:24875"/>
    </ligand>
</feature>
<comment type="caution">
    <text evidence="6">The sequence shown here is derived from an EMBL/GenBank/DDBJ whole genome shotgun (WGS) entry which is preliminary data.</text>
</comment>
<dbReference type="GO" id="GO:0005829">
    <property type="term" value="C:cytosol"/>
    <property type="evidence" value="ECO:0007669"/>
    <property type="project" value="TreeGrafter"/>
</dbReference>
<dbReference type="GO" id="GO:0020037">
    <property type="term" value="F:heme binding"/>
    <property type="evidence" value="ECO:0007669"/>
    <property type="project" value="TreeGrafter"/>
</dbReference>
<evidence type="ECO:0000256" key="3">
    <source>
        <dbReference type="PIRSR" id="PIRSR018063-50"/>
    </source>
</evidence>
<keyword evidence="3" id="KW-0479">Metal-binding</keyword>
<feature type="binding site" evidence="3">
    <location>
        <position position="166"/>
    </location>
    <ligand>
        <name>Fe cation</name>
        <dbReference type="ChEBI" id="CHEBI:24875"/>
    </ligand>
</feature>
<dbReference type="PROSITE" id="PS50905">
    <property type="entry name" value="FERRITIN_LIKE"/>
    <property type="match status" value="1"/>
</dbReference>
<evidence type="ECO:0000259" key="4">
    <source>
        <dbReference type="PROSITE" id="PS50905"/>
    </source>
</evidence>
<dbReference type="AlphaFoldDB" id="A0AAP5BIT9"/>
<dbReference type="PIRSF" id="PIRSF018063">
    <property type="entry name" value="Ferrtn_UCP018063"/>
    <property type="match status" value="1"/>
</dbReference>
<dbReference type="EMBL" id="JAMXWF010000039">
    <property type="protein sequence ID" value="MDQ6412123.1"/>
    <property type="molecule type" value="Genomic_DNA"/>
</dbReference>
<dbReference type="InterPro" id="IPR009040">
    <property type="entry name" value="Ferritin-like_diiron"/>
</dbReference>
<dbReference type="Pfam" id="PF00210">
    <property type="entry name" value="Ferritin"/>
    <property type="match status" value="1"/>
</dbReference>
<dbReference type="InterPro" id="IPR014490">
    <property type="entry name" value="Dps-like"/>
</dbReference>
<dbReference type="GO" id="GO:0008199">
    <property type="term" value="F:ferric iron binding"/>
    <property type="evidence" value="ECO:0007669"/>
    <property type="project" value="InterPro"/>
</dbReference>
<reference evidence="6" key="1">
    <citation type="submission" date="2022-06" db="EMBL/GenBank/DDBJ databases">
        <title>PHB producers.</title>
        <authorList>
            <person name="Besaury L."/>
        </authorList>
    </citation>
    <scope>NUCLEOTIDE SEQUENCE</scope>
    <source>
        <strain evidence="6 7">SEWS6</strain>
    </source>
</reference>
<dbReference type="Proteomes" id="UP001209412">
    <property type="component" value="Unassembled WGS sequence"/>
</dbReference>
<accession>A0AAP5BIT9</accession>
<dbReference type="Gene3D" id="1.20.1260.10">
    <property type="match status" value="1"/>
</dbReference>
<dbReference type="SUPFAM" id="SSF47240">
    <property type="entry name" value="Ferritin-like"/>
    <property type="match status" value="1"/>
</dbReference>
<gene>
    <name evidence="6" type="ORF">NIE36_33890</name>
    <name evidence="5" type="ORF">OSB80_33975</name>
</gene>
<dbReference type="Proteomes" id="UP001242288">
    <property type="component" value="Unassembled WGS sequence"/>
</dbReference>
<proteinExistence type="predicted"/>
<feature type="binding site" evidence="3">
    <location>
        <position position="84"/>
    </location>
    <ligand>
        <name>Fe cation</name>
        <dbReference type="ChEBI" id="CHEBI:24875"/>
    </ligand>
</feature>
<protein>
    <submittedName>
        <fullName evidence="6">Bacterioferritin</fullName>
    </submittedName>
    <submittedName>
        <fullName evidence="5">Ferritin-like domain-containing protein</fullName>
    </submittedName>
</protein>
<dbReference type="GO" id="GO:0006879">
    <property type="term" value="P:intracellular iron ion homeostasis"/>
    <property type="evidence" value="ECO:0007669"/>
    <property type="project" value="UniProtKB-KW"/>
</dbReference>
<feature type="binding site" evidence="3">
    <location>
        <position position="48"/>
    </location>
    <ligand>
        <name>Fe cation</name>
        <dbReference type="ChEBI" id="CHEBI:24875"/>
    </ligand>
</feature>
<keyword evidence="1" id="KW-0409">Iron storage</keyword>
<evidence type="ECO:0000256" key="1">
    <source>
        <dbReference type="ARBA" id="ARBA00022434"/>
    </source>
</evidence>
<dbReference type="InterPro" id="IPR009078">
    <property type="entry name" value="Ferritin-like_SF"/>
</dbReference>
<dbReference type="InterPro" id="IPR008331">
    <property type="entry name" value="Ferritin_DPS_dom"/>
</dbReference>
<keyword evidence="7" id="KW-1185">Reference proteome</keyword>
<organism evidence="6 8">
    <name type="scientific">Paraburkholderia madseniana</name>
    <dbReference type="NCBI Taxonomy" id="2599607"/>
    <lineage>
        <taxon>Bacteria</taxon>
        <taxon>Pseudomonadati</taxon>
        <taxon>Pseudomonadota</taxon>
        <taxon>Betaproteobacteria</taxon>
        <taxon>Burkholderiales</taxon>
        <taxon>Burkholderiaceae</taxon>
        <taxon>Paraburkholderia</taxon>
    </lineage>
</organism>
<dbReference type="RefSeq" id="WP_097389068.1">
    <property type="nucleotide sequence ID" value="NZ_JAMXWF010000039.1"/>
</dbReference>
<feature type="domain" description="Ferritin-like diiron" evidence="4">
    <location>
        <begin position="31"/>
        <end position="181"/>
    </location>
</feature>
<dbReference type="PANTHER" id="PTHR30295:SF1">
    <property type="entry name" value="DNA PROTECTION DURING STARVATION PROTEIN"/>
    <property type="match status" value="1"/>
</dbReference>
<dbReference type="CDD" id="cd00657">
    <property type="entry name" value="Ferritin_like"/>
    <property type="match status" value="1"/>
</dbReference>
<dbReference type="GO" id="GO:0004322">
    <property type="term" value="F:ferroxidase activity"/>
    <property type="evidence" value="ECO:0007669"/>
    <property type="project" value="TreeGrafter"/>
</dbReference>
<keyword evidence="2 3" id="KW-0408">Iron</keyword>
<evidence type="ECO:0000256" key="2">
    <source>
        <dbReference type="ARBA" id="ARBA00023004"/>
    </source>
</evidence>